<evidence type="ECO:0000256" key="2">
    <source>
        <dbReference type="ARBA" id="ARBA00022490"/>
    </source>
</evidence>
<reference evidence="10" key="2">
    <citation type="submission" date="2025-08" db="UniProtKB">
        <authorList>
            <consortium name="Ensembl"/>
        </authorList>
    </citation>
    <scope>IDENTIFICATION</scope>
</reference>
<keyword evidence="5" id="KW-0862">Zinc</keyword>
<dbReference type="InterPro" id="IPR013083">
    <property type="entry name" value="Znf_RING/FYVE/PHD"/>
</dbReference>
<dbReference type="GeneTree" id="ENSGT00970000193390"/>
<feature type="region of interest" description="Disordered" evidence="7">
    <location>
        <begin position="140"/>
        <end position="174"/>
    </location>
</feature>
<dbReference type="InterPro" id="IPR043136">
    <property type="entry name" value="B30.2/SPRY_sf"/>
</dbReference>
<keyword evidence="4 6" id="KW-0863">Zinc-finger</keyword>
<keyword evidence="11" id="KW-1185">Reference proteome</keyword>
<dbReference type="GO" id="GO:0005737">
    <property type="term" value="C:cytoplasm"/>
    <property type="evidence" value="ECO:0007669"/>
    <property type="project" value="UniProtKB-SubCell"/>
</dbReference>
<evidence type="ECO:0000313" key="10">
    <source>
        <dbReference type="Ensembl" id="ENSOMYP00000123522.1"/>
    </source>
</evidence>
<comment type="subcellular location">
    <subcellularLocation>
        <location evidence="1">Cytoplasm</location>
    </subcellularLocation>
</comment>
<organism evidence="10 11">
    <name type="scientific">Oncorhynchus mykiss</name>
    <name type="common">Rainbow trout</name>
    <name type="synonym">Salmo gairdneri</name>
    <dbReference type="NCBI Taxonomy" id="8022"/>
    <lineage>
        <taxon>Eukaryota</taxon>
        <taxon>Metazoa</taxon>
        <taxon>Chordata</taxon>
        <taxon>Craniata</taxon>
        <taxon>Vertebrata</taxon>
        <taxon>Euteleostomi</taxon>
        <taxon>Actinopterygii</taxon>
        <taxon>Neopterygii</taxon>
        <taxon>Teleostei</taxon>
        <taxon>Protacanthopterygii</taxon>
        <taxon>Salmoniformes</taxon>
        <taxon>Salmonidae</taxon>
        <taxon>Salmoninae</taxon>
        <taxon>Oncorhynchus</taxon>
    </lineage>
</organism>
<dbReference type="Gene3D" id="3.30.160.60">
    <property type="entry name" value="Classic Zinc Finger"/>
    <property type="match status" value="1"/>
</dbReference>
<dbReference type="CDD" id="cd13733">
    <property type="entry name" value="SPRY_PRY_C-I_1"/>
    <property type="match status" value="1"/>
</dbReference>
<dbReference type="Pfam" id="PF00643">
    <property type="entry name" value="zf-B_box"/>
    <property type="match status" value="1"/>
</dbReference>
<dbReference type="SMART" id="SM00589">
    <property type="entry name" value="PRY"/>
    <property type="match status" value="1"/>
</dbReference>
<dbReference type="GO" id="GO:0008270">
    <property type="term" value="F:zinc ion binding"/>
    <property type="evidence" value="ECO:0007669"/>
    <property type="project" value="UniProtKB-KW"/>
</dbReference>
<dbReference type="SUPFAM" id="SSF49899">
    <property type="entry name" value="Concanavalin A-like lectins/glucanases"/>
    <property type="match status" value="1"/>
</dbReference>
<dbReference type="Pfam" id="PF13765">
    <property type="entry name" value="PRY"/>
    <property type="match status" value="1"/>
</dbReference>
<name>A0A8K9WUM9_ONCMY</name>
<keyword evidence="2" id="KW-0963">Cytoplasm</keyword>
<sequence>MMSHSCSTLQDPEPLSGTLIDVAQHLGNLRFKVWEKMQKMVEYTPVTLDVNSAHADLLISGVLLQWSKSTPKHWTSSPAFQTASSVPSPATLRHSFCRSCLDNYWNTQDIKKCPVCRKHSQTDAPPSNLALRNIVETFARERSHNTTKQDETREGEKESQGRRESGGRSGLVPDGDERCSLHGKRLLLFCVEDQEALCAVCQTSRRHRTHQLCPVDEAAQELKEEVKASIIPLRRKLETFQKLKEDCMKTAEHIKSQAKQAERKIRDEFVSLHQFLRLEEVVRLSALSEEVDMKTVIMAEKIEHLAKKITSLTSNIREIEQDIEANDLPFLQAYKNNKARANCTLQDPEPVSGALIDMAQHLGNLRFKIWEKMQEKVQYTPVTLDPNTAAPWLSLSDDLTSVCVSGEKHHVPNNPERCDTCVCVLGADPFSSGSHCWEVEVAGKTRWDLGVLRESVSRKGVLSVNPAHGFWALSLRDGGQYSACTMPWTRLTLKRRPRRVRVCLDYDAGEVTFYDPTDMSLIYTFRDKFKEPLLPYLCPCVSDSGRNAEPLKICPAKVSLVHDVGDKVL</sequence>
<feature type="compositionally biased region" description="Basic and acidic residues" evidence="7">
    <location>
        <begin position="140"/>
        <end position="166"/>
    </location>
</feature>
<dbReference type="Gene3D" id="3.30.40.10">
    <property type="entry name" value="Zinc/RING finger domain, C3HC4 (zinc finger)"/>
    <property type="match status" value="1"/>
</dbReference>
<accession>A0A8K9WUM9</accession>
<dbReference type="InterPro" id="IPR001870">
    <property type="entry name" value="B30.2/SPRY"/>
</dbReference>
<dbReference type="AlphaFoldDB" id="A0A8K9WUM9"/>
<dbReference type="Ensembl" id="ENSOMYT00000125360.1">
    <property type="protein sequence ID" value="ENSOMYP00000123522.1"/>
    <property type="gene ID" value="ENSOMYG00000050070.1"/>
</dbReference>
<dbReference type="SUPFAM" id="SSF57850">
    <property type="entry name" value="RING/U-box"/>
    <property type="match status" value="1"/>
</dbReference>
<evidence type="ECO:0000259" key="8">
    <source>
        <dbReference type="PROSITE" id="PS50119"/>
    </source>
</evidence>
<dbReference type="PRINTS" id="PR01407">
    <property type="entry name" value="BUTYPHLNCDUF"/>
</dbReference>
<dbReference type="PANTHER" id="PTHR24103">
    <property type="entry name" value="E3 UBIQUITIN-PROTEIN LIGASE TRIM"/>
    <property type="match status" value="1"/>
</dbReference>
<evidence type="ECO:0000256" key="6">
    <source>
        <dbReference type="PROSITE-ProRule" id="PRU00024"/>
    </source>
</evidence>
<dbReference type="SMART" id="SM00449">
    <property type="entry name" value="SPRY"/>
    <property type="match status" value="1"/>
</dbReference>
<proteinExistence type="predicted"/>
<protein>
    <submittedName>
        <fullName evidence="10">Uncharacterized protein</fullName>
    </submittedName>
</protein>
<evidence type="ECO:0000256" key="5">
    <source>
        <dbReference type="ARBA" id="ARBA00022833"/>
    </source>
</evidence>
<dbReference type="PROSITE" id="PS50119">
    <property type="entry name" value="ZF_BBOX"/>
    <property type="match status" value="1"/>
</dbReference>
<dbReference type="SMART" id="SM00336">
    <property type="entry name" value="BBOX"/>
    <property type="match status" value="1"/>
</dbReference>
<dbReference type="InterPro" id="IPR018957">
    <property type="entry name" value="Znf_C3HC4_RING-type"/>
</dbReference>
<dbReference type="Proteomes" id="UP000694395">
    <property type="component" value="Chromosome 1"/>
</dbReference>
<dbReference type="PROSITE" id="PS50188">
    <property type="entry name" value="B302_SPRY"/>
    <property type="match status" value="1"/>
</dbReference>
<evidence type="ECO:0000256" key="1">
    <source>
        <dbReference type="ARBA" id="ARBA00004496"/>
    </source>
</evidence>
<reference evidence="10" key="1">
    <citation type="submission" date="2020-07" db="EMBL/GenBank/DDBJ databases">
        <title>A long reads based de novo assembly of the rainbow trout Arlee double haploid line genome.</title>
        <authorList>
            <person name="Gao G."/>
            <person name="Palti Y."/>
        </authorList>
    </citation>
    <scope>NUCLEOTIDE SEQUENCE [LARGE SCALE GENOMIC DNA]</scope>
</reference>
<evidence type="ECO:0000256" key="3">
    <source>
        <dbReference type="ARBA" id="ARBA00022723"/>
    </source>
</evidence>
<feature type="domain" description="B30.2/SPRY" evidence="9">
    <location>
        <begin position="362"/>
        <end position="560"/>
    </location>
</feature>
<evidence type="ECO:0000259" key="9">
    <source>
        <dbReference type="PROSITE" id="PS50188"/>
    </source>
</evidence>
<dbReference type="InterPro" id="IPR000315">
    <property type="entry name" value="Znf_B-box"/>
</dbReference>
<dbReference type="InterPro" id="IPR003879">
    <property type="entry name" value="Butyrophylin_SPRY"/>
</dbReference>
<evidence type="ECO:0000256" key="7">
    <source>
        <dbReference type="SAM" id="MobiDB-lite"/>
    </source>
</evidence>
<dbReference type="InterPro" id="IPR013320">
    <property type="entry name" value="ConA-like_dom_sf"/>
</dbReference>
<keyword evidence="3" id="KW-0479">Metal-binding</keyword>
<dbReference type="Gene3D" id="2.60.120.920">
    <property type="match status" value="1"/>
</dbReference>
<dbReference type="Pfam" id="PF00097">
    <property type="entry name" value="zf-C3HC4"/>
    <property type="match status" value="1"/>
</dbReference>
<evidence type="ECO:0000256" key="4">
    <source>
        <dbReference type="ARBA" id="ARBA00022771"/>
    </source>
</evidence>
<feature type="domain" description="B box-type" evidence="8">
    <location>
        <begin position="174"/>
        <end position="215"/>
    </location>
</feature>
<dbReference type="FunFam" id="2.60.120.920:FF:000004">
    <property type="entry name" value="Butyrophilin subfamily 1 member A1"/>
    <property type="match status" value="1"/>
</dbReference>
<dbReference type="Pfam" id="PF00622">
    <property type="entry name" value="SPRY"/>
    <property type="match status" value="1"/>
</dbReference>
<evidence type="ECO:0000313" key="11">
    <source>
        <dbReference type="Proteomes" id="UP000694395"/>
    </source>
</evidence>
<dbReference type="InterPro" id="IPR003877">
    <property type="entry name" value="SPRY_dom"/>
</dbReference>
<reference evidence="10" key="3">
    <citation type="submission" date="2025-09" db="UniProtKB">
        <authorList>
            <consortium name="Ensembl"/>
        </authorList>
    </citation>
    <scope>IDENTIFICATION</scope>
</reference>
<dbReference type="InterPro" id="IPR050143">
    <property type="entry name" value="TRIM/RBCC"/>
</dbReference>
<dbReference type="SUPFAM" id="SSF57845">
    <property type="entry name" value="B-box zinc-binding domain"/>
    <property type="match status" value="1"/>
</dbReference>
<dbReference type="InterPro" id="IPR006574">
    <property type="entry name" value="PRY"/>
</dbReference>